<protein>
    <submittedName>
        <fullName evidence="2">Glycosyl hydrolase-related protein</fullName>
    </submittedName>
</protein>
<reference evidence="3" key="1">
    <citation type="journal article" date="2019" name="Int. J. Syst. Evol. Microbiol.">
        <title>The Global Catalogue of Microorganisms (GCM) 10K type strain sequencing project: providing services to taxonomists for standard genome sequencing and annotation.</title>
        <authorList>
            <consortium name="The Broad Institute Genomics Platform"/>
            <consortium name="The Broad Institute Genome Sequencing Center for Infectious Disease"/>
            <person name="Wu L."/>
            <person name="Ma J."/>
        </authorList>
    </citation>
    <scope>NUCLEOTIDE SEQUENCE [LARGE SCALE GENOMIC DNA]</scope>
    <source>
        <strain evidence="3">CGMCC 1.12237</strain>
    </source>
</reference>
<organism evidence="2 3">
    <name type="scientific">Lederbergia graminis</name>
    <dbReference type="NCBI Taxonomy" id="735518"/>
    <lineage>
        <taxon>Bacteria</taxon>
        <taxon>Bacillati</taxon>
        <taxon>Bacillota</taxon>
        <taxon>Bacilli</taxon>
        <taxon>Bacillales</taxon>
        <taxon>Bacillaceae</taxon>
        <taxon>Lederbergia</taxon>
    </lineage>
</organism>
<dbReference type="SUPFAM" id="SSF88713">
    <property type="entry name" value="Glycoside hydrolase/deacetylase"/>
    <property type="match status" value="1"/>
</dbReference>
<dbReference type="InterPro" id="IPR027291">
    <property type="entry name" value="Glyco_hydro_38_N_sf"/>
</dbReference>
<keyword evidence="3" id="KW-1185">Reference proteome</keyword>
<dbReference type="Proteomes" id="UP001596147">
    <property type="component" value="Unassembled WGS sequence"/>
</dbReference>
<evidence type="ECO:0000313" key="2">
    <source>
        <dbReference type="EMBL" id="MFC5464855.1"/>
    </source>
</evidence>
<proteinExistence type="predicted"/>
<sequence>MSKIKEILCLHHSHLDIGYTHPQPLIMELQLDYIDEAIDLCLQTEDFPEESKFRWTCEATYPVLKWLETASEERIQLFTKYLQNGQMSIAALMMHGTPLNDSEQIIRSLQPIKELRKRFNIPINTAINHDVNGQPWPFSQILLDAGVEFYITGINVHFGGIPFERPKVFNWKTPDQRELLTFHGEHYSLFSQFFESYKEDTDVMDKGIKEYVQRLEENGYQYDFIYLTSTNPPLYDNNCPDPQLAHLIRKYNEENRDFKIRFVTPEMLLEKVKQIEPSIIPVHAGDWTDFWNFGSGSSARETRLVRKTKQGLRKADLLEAFQGSLGSRYDQMKKASIQNTLLYEEHTWGAAHSITNPDDPEVYSQRLHKSKNAYEAADLSAYVLGKQMEKFANNPLQSSAPEGILLVNTANVEQEVEVRLPKWSFLEGRNLSAIRMKQYLPYTSMKENMESYGKVKLEPFSWMKIPYQDLLQMKANAEKEPVQYSVQEDSLETRFYQLKFDVKTGRIKQLHDKTRNWDLIDESSEWTLFEYVREGLNPIKNPEERSTFFPRDVDLGNKSISVWNHDWKEKRSGPNRVVSWNMEKDRDKVTFVTVFEAEGVHHLEQRITFSVHHPNIEFEATMDKADIKKPESIYFAFPLRLNAGWRSHYDTAGMFVELDQEQMGNVSKDWITVDQTVSIYDGEKGVTLACPDAPLVQIGDFNFGKESTSIPRNENPLLLAWPMNNYWDTNFWASQPGSQKFKYVLSPFDQFNEAAAYKVGMDALNPVELNIVVDCKEKESGSLIKCDGENIVPLYIKRAEDNTGLIVSLRNLRTESANANIHIPTEKISSANIVNSLEEVLKEVQVVDNEVLISMHGRELVHVKITLD</sequence>
<dbReference type="EMBL" id="JBHSMC010000011">
    <property type="protein sequence ID" value="MFC5464855.1"/>
    <property type="molecule type" value="Genomic_DNA"/>
</dbReference>
<accession>A0ABW0LG43</accession>
<evidence type="ECO:0000259" key="1">
    <source>
        <dbReference type="Pfam" id="PF01074"/>
    </source>
</evidence>
<comment type="caution">
    <text evidence="2">The sequence shown here is derived from an EMBL/GenBank/DDBJ whole genome shotgun (WGS) entry which is preliminary data.</text>
</comment>
<dbReference type="GO" id="GO:0016787">
    <property type="term" value="F:hydrolase activity"/>
    <property type="evidence" value="ECO:0007669"/>
    <property type="project" value="UniProtKB-KW"/>
</dbReference>
<dbReference type="Gene3D" id="3.20.110.10">
    <property type="entry name" value="Glycoside hydrolase 38, N terminal domain"/>
    <property type="match status" value="1"/>
</dbReference>
<gene>
    <name evidence="2" type="ORF">ACFPM4_08820</name>
</gene>
<dbReference type="RefSeq" id="WP_382350325.1">
    <property type="nucleotide sequence ID" value="NZ_JBHSMC010000011.1"/>
</dbReference>
<dbReference type="SUPFAM" id="SSF74650">
    <property type="entry name" value="Galactose mutarotase-like"/>
    <property type="match status" value="1"/>
</dbReference>
<dbReference type="InterPro" id="IPR011013">
    <property type="entry name" value="Gal_mutarotase_sf_dom"/>
</dbReference>
<dbReference type="InterPro" id="IPR011330">
    <property type="entry name" value="Glyco_hydro/deAcase_b/a-brl"/>
</dbReference>
<dbReference type="InterPro" id="IPR000602">
    <property type="entry name" value="Glyco_hydro_38_N"/>
</dbReference>
<evidence type="ECO:0000313" key="3">
    <source>
        <dbReference type="Proteomes" id="UP001596147"/>
    </source>
</evidence>
<feature type="domain" description="Glycoside hydrolase family 38 N-terminal" evidence="1">
    <location>
        <begin position="7"/>
        <end position="280"/>
    </location>
</feature>
<dbReference type="Pfam" id="PF01074">
    <property type="entry name" value="Glyco_hydro_38N"/>
    <property type="match status" value="1"/>
</dbReference>
<name>A0ABW0LG43_9BACI</name>
<keyword evidence="2" id="KW-0378">Hydrolase</keyword>
<dbReference type="CDD" id="cd10791">
    <property type="entry name" value="GH38N_AMII_like_1"/>
    <property type="match status" value="1"/>
</dbReference>